<evidence type="ECO:0000256" key="2">
    <source>
        <dbReference type="ARBA" id="ARBA00023002"/>
    </source>
</evidence>
<evidence type="ECO:0000256" key="1">
    <source>
        <dbReference type="ARBA" id="ARBA00022857"/>
    </source>
</evidence>
<dbReference type="SUPFAM" id="SSF51735">
    <property type="entry name" value="NAD(P)-binding Rossmann-fold domains"/>
    <property type="match status" value="1"/>
</dbReference>
<dbReference type="InterPro" id="IPR013154">
    <property type="entry name" value="ADH-like_N"/>
</dbReference>
<name>A0ABW4J7L5_9LACO</name>
<dbReference type="Gene3D" id="3.90.180.10">
    <property type="entry name" value="Medium-chain alcohol dehydrogenases, catalytic domain"/>
    <property type="match status" value="1"/>
</dbReference>
<keyword evidence="5" id="KW-1185">Reference proteome</keyword>
<keyword evidence="1" id="KW-0521">NADP</keyword>
<dbReference type="SUPFAM" id="SSF50129">
    <property type="entry name" value="GroES-like"/>
    <property type="match status" value="1"/>
</dbReference>
<dbReference type="Pfam" id="PF13602">
    <property type="entry name" value="ADH_zinc_N_2"/>
    <property type="match status" value="1"/>
</dbReference>
<dbReference type="InterPro" id="IPR020843">
    <property type="entry name" value="ER"/>
</dbReference>
<dbReference type="Gene3D" id="3.40.50.720">
    <property type="entry name" value="NAD(P)-binding Rossmann-like Domain"/>
    <property type="match status" value="1"/>
</dbReference>
<sequence length="318" mass="35017">MKAAVIYEPGGPKQLVVTQVPTPTVKPGWSLVKIKAFGINHSEIFTREGASPDVKFPRILGIECVGEIEDTSEATRLPVGQKVVSIMGEMGRAFDGGYAEYALLPNDQIYPVTTELAWSDLAAIPETGYTAFGSMLNLNIQATDRILVRGGTSGVGLTFMNLVKGQFPDIAIEGTTRQLAKSRELLTAGFTEVVEDQDGILQTDTTYDKIFELIGPATLRDTLKHIKERGIVCSTGELGHQWTLDQFDPIMDLPRNSYLTAFSSGDVTSEKLNDLFAYIQKYQIRLKPAKIFKLEDIQQAHLYLESQHSFGKVVIVNA</sequence>
<dbReference type="InterPro" id="IPR036291">
    <property type="entry name" value="NAD(P)-bd_dom_sf"/>
</dbReference>
<dbReference type="SMART" id="SM00829">
    <property type="entry name" value="PKS_ER"/>
    <property type="match status" value="1"/>
</dbReference>
<protein>
    <submittedName>
        <fullName evidence="4">Zinc-binding dehydrogenase</fullName>
    </submittedName>
</protein>
<dbReference type="InterPro" id="IPR011032">
    <property type="entry name" value="GroES-like_sf"/>
</dbReference>
<dbReference type="PANTHER" id="PTHR48106">
    <property type="entry name" value="QUINONE OXIDOREDUCTASE PIG3-RELATED"/>
    <property type="match status" value="1"/>
</dbReference>
<organism evidence="4 5">
    <name type="scientific">Agrilactobacillus yilanensis</name>
    <dbReference type="NCBI Taxonomy" id="2485997"/>
    <lineage>
        <taxon>Bacteria</taxon>
        <taxon>Bacillati</taxon>
        <taxon>Bacillota</taxon>
        <taxon>Bacilli</taxon>
        <taxon>Lactobacillales</taxon>
        <taxon>Lactobacillaceae</taxon>
        <taxon>Agrilactobacillus</taxon>
    </lineage>
</organism>
<evidence type="ECO:0000259" key="3">
    <source>
        <dbReference type="SMART" id="SM00829"/>
    </source>
</evidence>
<evidence type="ECO:0000313" key="5">
    <source>
        <dbReference type="Proteomes" id="UP001597267"/>
    </source>
</evidence>
<keyword evidence="2" id="KW-0560">Oxidoreductase</keyword>
<reference evidence="5" key="1">
    <citation type="journal article" date="2019" name="Int. J. Syst. Evol. Microbiol.">
        <title>The Global Catalogue of Microorganisms (GCM) 10K type strain sequencing project: providing services to taxonomists for standard genome sequencing and annotation.</title>
        <authorList>
            <consortium name="The Broad Institute Genomics Platform"/>
            <consortium name="The Broad Institute Genome Sequencing Center for Infectious Disease"/>
            <person name="Wu L."/>
            <person name="Ma J."/>
        </authorList>
    </citation>
    <scope>NUCLEOTIDE SEQUENCE [LARGE SCALE GENOMIC DNA]</scope>
    <source>
        <strain evidence="5">CCM 8896</strain>
    </source>
</reference>
<dbReference type="Proteomes" id="UP001597267">
    <property type="component" value="Unassembled WGS sequence"/>
</dbReference>
<feature type="domain" description="Enoyl reductase (ER)" evidence="3">
    <location>
        <begin position="10"/>
        <end position="315"/>
    </location>
</feature>
<dbReference type="EMBL" id="JBHTOP010000020">
    <property type="protein sequence ID" value="MFD1671664.1"/>
    <property type="molecule type" value="Genomic_DNA"/>
</dbReference>
<accession>A0ABW4J7L5</accession>
<gene>
    <name evidence="4" type="ORF">ACFQ5M_06135</name>
</gene>
<dbReference type="Pfam" id="PF08240">
    <property type="entry name" value="ADH_N"/>
    <property type="match status" value="1"/>
</dbReference>
<proteinExistence type="predicted"/>
<comment type="caution">
    <text evidence="4">The sequence shown here is derived from an EMBL/GenBank/DDBJ whole genome shotgun (WGS) entry which is preliminary data.</text>
</comment>
<evidence type="ECO:0000313" key="4">
    <source>
        <dbReference type="EMBL" id="MFD1671664.1"/>
    </source>
</evidence>
<dbReference type="RefSeq" id="WP_125715997.1">
    <property type="nucleotide sequence ID" value="NZ_JBHTOP010000020.1"/>
</dbReference>